<dbReference type="RefSeq" id="XP_002956364.1">
    <property type="nucleotide sequence ID" value="XM_002956318.1"/>
</dbReference>
<gene>
    <name evidence="3" type="ORF">VOLCADRAFT_107203</name>
</gene>
<feature type="compositionally biased region" description="Low complexity" evidence="1">
    <location>
        <begin position="272"/>
        <end position="286"/>
    </location>
</feature>
<proteinExistence type="predicted"/>
<dbReference type="eggNOG" id="ENOG502RRFM">
    <property type="taxonomic scope" value="Eukaryota"/>
</dbReference>
<feature type="compositionally biased region" description="Low complexity" evidence="1">
    <location>
        <begin position="311"/>
        <end position="339"/>
    </location>
</feature>
<feature type="region of interest" description="Disordered" evidence="1">
    <location>
        <begin position="103"/>
        <end position="131"/>
    </location>
</feature>
<feature type="compositionally biased region" description="Acidic residues" evidence="1">
    <location>
        <begin position="168"/>
        <end position="200"/>
    </location>
</feature>
<feature type="compositionally biased region" description="Basic and acidic residues" evidence="1">
    <location>
        <begin position="340"/>
        <end position="392"/>
    </location>
</feature>
<evidence type="ECO:0000313" key="4">
    <source>
        <dbReference type="Proteomes" id="UP000001058"/>
    </source>
</evidence>
<dbReference type="EMBL" id="GL378381">
    <property type="protein sequence ID" value="EFJ42508.1"/>
    <property type="molecule type" value="Genomic_DNA"/>
</dbReference>
<dbReference type="KEGG" id="vcn:VOLCADRAFT_107203"/>
<organism evidence="4">
    <name type="scientific">Volvox carteri f. nagariensis</name>
    <dbReference type="NCBI Taxonomy" id="3068"/>
    <lineage>
        <taxon>Eukaryota</taxon>
        <taxon>Viridiplantae</taxon>
        <taxon>Chlorophyta</taxon>
        <taxon>core chlorophytes</taxon>
        <taxon>Chlorophyceae</taxon>
        <taxon>CS clade</taxon>
        <taxon>Chlamydomonadales</taxon>
        <taxon>Volvocaceae</taxon>
        <taxon>Volvox</taxon>
    </lineage>
</organism>
<dbReference type="STRING" id="3068.D8UCK5"/>
<feature type="region of interest" description="Disordered" evidence="1">
    <location>
        <begin position="147"/>
        <end position="415"/>
    </location>
</feature>
<evidence type="ECO:0000256" key="1">
    <source>
        <dbReference type="SAM" id="MobiDB-lite"/>
    </source>
</evidence>
<dbReference type="OrthoDB" id="545563at2759"/>
<dbReference type="Pfam" id="PF17800">
    <property type="entry name" value="NPL"/>
    <property type="match status" value="1"/>
</dbReference>
<dbReference type="Proteomes" id="UP000001058">
    <property type="component" value="Unassembled WGS sequence"/>
</dbReference>
<accession>D8UCK5</accession>
<keyword evidence="4" id="KW-1185">Reference proteome</keyword>
<dbReference type="GeneID" id="9619451"/>
<dbReference type="InParanoid" id="D8UCK5"/>
<evidence type="ECO:0000259" key="2">
    <source>
        <dbReference type="Pfam" id="PF17800"/>
    </source>
</evidence>
<reference evidence="3 4" key="1">
    <citation type="journal article" date="2010" name="Science">
        <title>Genomic analysis of organismal complexity in the multicellular green alga Volvox carteri.</title>
        <authorList>
            <person name="Prochnik S.E."/>
            <person name="Umen J."/>
            <person name="Nedelcu A.M."/>
            <person name="Hallmann A."/>
            <person name="Miller S.M."/>
            <person name="Nishii I."/>
            <person name="Ferris P."/>
            <person name="Kuo A."/>
            <person name="Mitros T."/>
            <person name="Fritz-Laylin L.K."/>
            <person name="Hellsten U."/>
            <person name="Chapman J."/>
            <person name="Simakov O."/>
            <person name="Rensing S.A."/>
            <person name="Terry A."/>
            <person name="Pangilinan J."/>
            <person name="Kapitonov V."/>
            <person name="Jurka J."/>
            <person name="Salamov A."/>
            <person name="Shapiro H."/>
            <person name="Schmutz J."/>
            <person name="Grimwood J."/>
            <person name="Lindquist E."/>
            <person name="Lucas S."/>
            <person name="Grigoriev I.V."/>
            <person name="Schmitt R."/>
            <person name="Kirk D."/>
            <person name="Rokhsar D.S."/>
        </authorList>
    </citation>
    <scope>NUCLEOTIDE SEQUENCE [LARGE SCALE GENOMIC DNA]</scope>
    <source>
        <strain evidence="4">f. Nagariensis / Eve</strain>
    </source>
</reference>
<feature type="compositionally biased region" description="Acidic residues" evidence="1">
    <location>
        <begin position="212"/>
        <end position="240"/>
    </location>
</feature>
<feature type="domain" description="Nucleoplasmin-like" evidence="2">
    <location>
        <begin position="7"/>
        <end position="100"/>
    </location>
</feature>
<sequence>MAEAMAFWSVILPPKGKPVQQEVESTPTVLSSIHVTGLSLGVAPKDGPHVVTLEYNGTNTVLATLEAPHTRQWRLDIAIDQTIQMCNMGNSEVHVYGYQVSTPVRLDDSDEDDSDEDEEDYELEGDEGDEEVHAEAVAKAKGAMKKAALPAKGRPAKAAAVSNHDAMDTDGDEEDEEDEDEDEEEGESEEDEDEDEEGDGIPDMKELGSDDLIGEAADEDAEDEDEDEDESDGEEDDDEAAPVKVGNKRGPQTPQPGKPAKQPKQEPPKSAPPKALQRQKAAAAVAAGGGAKQIPVKAESGKPQTVKVTKDGAAAAGAPGATKAGKAEAAAAKAGTGDASKGKADVKGDQKPEPEKKKAEVKDAGKTEGKGKDGKEKKADVKDTGKAGDKAKPQGKQAAAGAAASPKAGVKTPGSEEEYRTALVDFLGSQKGPVMLSQIGSAVKKPAGVDKLANFLKKHSDTFAVEVDKAVAVLLEVLGLLSRPNASWLSDWWPVSFCDAVALGSFETAGQVRR</sequence>
<dbReference type="Gene3D" id="2.60.120.340">
    <property type="entry name" value="Nucleoplasmin core domain"/>
    <property type="match status" value="1"/>
</dbReference>
<evidence type="ECO:0000313" key="3">
    <source>
        <dbReference type="EMBL" id="EFJ42508.1"/>
    </source>
</evidence>
<name>D8UCK5_VOLCA</name>
<dbReference type="AlphaFoldDB" id="D8UCK5"/>
<dbReference type="InterPro" id="IPR041232">
    <property type="entry name" value="NPL"/>
</dbReference>
<feature type="compositionally biased region" description="Acidic residues" evidence="1">
    <location>
        <begin position="108"/>
        <end position="130"/>
    </location>
</feature>
<feature type="compositionally biased region" description="Low complexity" evidence="1">
    <location>
        <begin position="394"/>
        <end position="409"/>
    </location>
</feature>
<protein>
    <recommendedName>
        <fullName evidence="2">Nucleoplasmin-like domain-containing protein</fullName>
    </recommendedName>
</protein>